<dbReference type="RefSeq" id="WP_310281163.1">
    <property type="nucleotide sequence ID" value="NZ_JAVDWQ010000006.1"/>
</dbReference>
<evidence type="ECO:0000259" key="3">
    <source>
        <dbReference type="Pfam" id="PF03629"/>
    </source>
</evidence>
<dbReference type="SUPFAM" id="SSF52266">
    <property type="entry name" value="SGNH hydrolase"/>
    <property type="match status" value="1"/>
</dbReference>
<evidence type="ECO:0000313" key="5">
    <source>
        <dbReference type="Proteomes" id="UP001269081"/>
    </source>
</evidence>
<sequence length="648" mass="73133">MKKYFISLFLCISIFSNANVKLPLLFNDGMVLQREQKIPVWGWADANEKIEIRFNKQIINTKADKNGKWMINLKAEKAGGPFEFLVKGKNTIALKNVLVGEVWICSGQSNMEFTVGQAMNFTQEIKDADFPMIRQFLVEKDMALTPKQTLKSGQWNECNKNTVGSFTAVGYFFAKKLFTELKVPIGIINTSWGGTCVETWTSREAFESSKEFKEMISKVPNIEIDSLLITQKKQLIDKIEQIQGSKIATDVTSFKNLTFNDVNWPVMNVPGLWENQQLQDLNGVVWFRKSFEISKENAGKAVTLELSKIDDQDVTYVNGVEIGTTNNYNQSRVYNIPAGVLKEGANIISVKVTDYSGGGGIWGDASNLKLTVEKTVIPLAGHWKFNVVDIKSELSPNSYPSLLFNAMVNPLIPYGIKGVLWYQGEANASRAEQYKKAFPLMINDWRQKWHQADFPFYFVQLSSFDEFGGNSNKGSMWAELREAQQYTLETVCNTGMCVTTDIGDAKDIHPTNKQDVGSRLAAIALNKNYNQKVIYSGPKYESIEIKDNKIILTFSSVGSGLMTPDKYGYLKGFEIAGKDKIFHYAKAYIDDNKVIVFNDEVQDPIAIHYGWADDASDCNLYNNEKFPAIPFRTDDWDMTTAGVKYYAQ</sequence>
<dbReference type="Gene3D" id="3.40.50.1110">
    <property type="entry name" value="SGNH hydrolase"/>
    <property type="match status" value="2"/>
</dbReference>
<dbReference type="PANTHER" id="PTHR22901:SF0">
    <property type="entry name" value="SIALATE O-ACETYLESTERASE"/>
    <property type="match status" value="1"/>
</dbReference>
<dbReference type="InterPro" id="IPR036514">
    <property type="entry name" value="SGNH_hydro_sf"/>
</dbReference>
<keyword evidence="5" id="KW-1185">Reference proteome</keyword>
<proteinExistence type="predicted"/>
<dbReference type="InterPro" id="IPR008979">
    <property type="entry name" value="Galactose-bd-like_sf"/>
</dbReference>
<dbReference type="InterPro" id="IPR005181">
    <property type="entry name" value="SASA"/>
</dbReference>
<comment type="caution">
    <text evidence="4">The sequence shown here is derived from an EMBL/GenBank/DDBJ whole genome shotgun (WGS) entry which is preliminary data.</text>
</comment>
<keyword evidence="2" id="KW-0732">Signal</keyword>
<feature type="chain" id="PRO_5046825103" evidence="2">
    <location>
        <begin position="19"/>
        <end position="648"/>
    </location>
</feature>
<feature type="domain" description="Sialate O-acetylesterase" evidence="3">
    <location>
        <begin position="101"/>
        <end position="221"/>
    </location>
</feature>
<dbReference type="SUPFAM" id="SSF49785">
    <property type="entry name" value="Galactose-binding domain-like"/>
    <property type="match status" value="1"/>
</dbReference>
<dbReference type="InterPro" id="IPR039329">
    <property type="entry name" value="SIAE"/>
</dbReference>
<dbReference type="PANTHER" id="PTHR22901">
    <property type="entry name" value="SIALATE O-ACETYLESTERASE"/>
    <property type="match status" value="1"/>
</dbReference>
<evidence type="ECO:0000256" key="2">
    <source>
        <dbReference type="SAM" id="SignalP"/>
    </source>
</evidence>
<feature type="signal peptide" evidence="2">
    <location>
        <begin position="1"/>
        <end position="18"/>
    </location>
</feature>
<evidence type="ECO:0000313" key="4">
    <source>
        <dbReference type="EMBL" id="MDR7210273.1"/>
    </source>
</evidence>
<dbReference type="GO" id="GO:0001681">
    <property type="term" value="F:sialate O-acetylesterase activity"/>
    <property type="evidence" value="ECO:0007669"/>
    <property type="project" value="UniProtKB-EC"/>
</dbReference>
<dbReference type="Pfam" id="PF03629">
    <property type="entry name" value="SASA"/>
    <property type="match status" value="2"/>
</dbReference>
<reference evidence="4 5" key="1">
    <citation type="submission" date="2023-07" db="EMBL/GenBank/DDBJ databases">
        <title>Sorghum-associated microbial communities from plants grown in Nebraska, USA.</title>
        <authorList>
            <person name="Schachtman D."/>
        </authorList>
    </citation>
    <scope>NUCLEOTIDE SEQUENCE [LARGE SCALE GENOMIC DNA]</scope>
    <source>
        <strain evidence="4 5">4129</strain>
    </source>
</reference>
<evidence type="ECO:0000256" key="1">
    <source>
        <dbReference type="ARBA" id="ARBA00022801"/>
    </source>
</evidence>
<accession>A0ABU1Y854</accession>
<organism evidence="4 5">
    <name type="scientific">Flavobacterium piscis</name>
    <dbReference type="NCBI Taxonomy" id="1114874"/>
    <lineage>
        <taxon>Bacteria</taxon>
        <taxon>Pseudomonadati</taxon>
        <taxon>Bacteroidota</taxon>
        <taxon>Flavobacteriia</taxon>
        <taxon>Flavobacteriales</taxon>
        <taxon>Flavobacteriaceae</taxon>
        <taxon>Flavobacterium</taxon>
    </lineage>
</organism>
<name>A0ABU1Y854_9FLAO</name>
<gene>
    <name evidence="4" type="ORF">J2W48_002213</name>
</gene>
<keyword evidence="1 4" id="KW-0378">Hydrolase</keyword>
<dbReference type="EMBL" id="JAVDWQ010000006">
    <property type="protein sequence ID" value="MDR7210273.1"/>
    <property type="molecule type" value="Genomic_DNA"/>
</dbReference>
<protein>
    <submittedName>
        <fullName evidence="4">Sialate O-acetylesterase</fullName>
        <ecNumber evidence="4">3.1.1.53</ecNumber>
    </submittedName>
</protein>
<dbReference type="Proteomes" id="UP001269081">
    <property type="component" value="Unassembled WGS sequence"/>
</dbReference>
<dbReference type="EC" id="3.1.1.53" evidence="4"/>
<feature type="domain" description="Sialate O-acetylesterase" evidence="3">
    <location>
        <begin position="415"/>
        <end position="523"/>
    </location>
</feature>